<dbReference type="EMBL" id="JAFFZN010000028">
    <property type="protein sequence ID" value="MBO8188925.1"/>
    <property type="molecule type" value="Genomic_DNA"/>
</dbReference>
<feature type="compositionally biased region" description="Basic residues" evidence="1">
    <location>
        <begin position="200"/>
        <end position="213"/>
    </location>
</feature>
<evidence type="ECO:0000256" key="2">
    <source>
        <dbReference type="SAM" id="Phobius"/>
    </source>
</evidence>
<reference evidence="3 4" key="1">
    <citation type="submission" date="2021-02" db="EMBL/GenBank/DDBJ databases">
        <title>Streptomyces spirodelae sp. nov., isolated from duckweed.</title>
        <authorList>
            <person name="Saimee Y."/>
            <person name="Duangmal K."/>
        </authorList>
    </citation>
    <scope>NUCLEOTIDE SEQUENCE [LARGE SCALE GENOMIC DNA]</scope>
    <source>
        <strain evidence="3 4">DW4-2</strain>
    </source>
</reference>
<keyword evidence="2" id="KW-0472">Membrane</keyword>
<sequence>MAPFSLSPTTLLELLARCGPAAVAAAALTVVLPALLWQTAQRMLFRRQARALPLRFLRGVRAGGGVARDMALCRRLLANHLRTLEDHVRAGGPTRLSAPCLSRRTAAMCTVLTTVLAGYWGAAGLLCGQALVAAAVVVRVAAAYAEAATALRGTLRQFEALLGSDDPERGAALLRVVLEADQGVLDIFAPTGTRPTSSTRVRRSRRTGRRTSR</sequence>
<feature type="compositionally biased region" description="Low complexity" evidence="1">
    <location>
        <begin position="190"/>
        <end position="199"/>
    </location>
</feature>
<proteinExistence type="predicted"/>
<feature type="transmembrane region" description="Helical" evidence="2">
    <location>
        <begin position="14"/>
        <end position="37"/>
    </location>
</feature>
<organism evidence="3 4">
    <name type="scientific">Streptomyces spirodelae</name>
    <dbReference type="NCBI Taxonomy" id="2812904"/>
    <lineage>
        <taxon>Bacteria</taxon>
        <taxon>Bacillati</taxon>
        <taxon>Actinomycetota</taxon>
        <taxon>Actinomycetes</taxon>
        <taxon>Kitasatosporales</taxon>
        <taxon>Streptomycetaceae</taxon>
        <taxon>Streptomyces</taxon>
    </lineage>
</organism>
<evidence type="ECO:0000256" key="1">
    <source>
        <dbReference type="SAM" id="MobiDB-lite"/>
    </source>
</evidence>
<name>A0ABS3X0K6_9ACTN</name>
<evidence type="ECO:0000313" key="4">
    <source>
        <dbReference type="Proteomes" id="UP001518976"/>
    </source>
</evidence>
<accession>A0ABS3X0K6</accession>
<protein>
    <recommendedName>
        <fullName evidence="5">ABC transmembrane type-1 domain-containing protein</fullName>
    </recommendedName>
</protein>
<dbReference type="Proteomes" id="UP001518976">
    <property type="component" value="Unassembled WGS sequence"/>
</dbReference>
<feature type="region of interest" description="Disordered" evidence="1">
    <location>
        <begin position="189"/>
        <end position="213"/>
    </location>
</feature>
<gene>
    <name evidence="3" type="ORF">JW592_26175</name>
</gene>
<keyword evidence="2" id="KW-0812">Transmembrane</keyword>
<dbReference type="RefSeq" id="WP_209267697.1">
    <property type="nucleotide sequence ID" value="NZ_JAFFZN010000028.1"/>
</dbReference>
<keyword evidence="2" id="KW-1133">Transmembrane helix</keyword>
<keyword evidence="4" id="KW-1185">Reference proteome</keyword>
<evidence type="ECO:0008006" key="5">
    <source>
        <dbReference type="Google" id="ProtNLM"/>
    </source>
</evidence>
<comment type="caution">
    <text evidence="3">The sequence shown here is derived from an EMBL/GenBank/DDBJ whole genome shotgun (WGS) entry which is preliminary data.</text>
</comment>
<evidence type="ECO:0000313" key="3">
    <source>
        <dbReference type="EMBL" id="MBO8188925.1"/>
    </source>
</evidence>